<evidence type="ECO:0000313" key="2">
    <source>
        <dbReference type="Proteomes" id="UP000753908"/>
    </source>
</evidence>
<protein>
    <submittedName>
        <fullName evidence="1">Uncharacterized protein</fullName>
    </submittedName>
</protein>
<comment type="caution">
    <text evidence="1">The sequence shown here is derived from an EMBL/GenBank/DDBJ whole genome shotgun (WGS) entry which is preliminary data.</text>
</comment>
<dbReference type="Proteomes" id="UP000753908">
    <property type="component" value="Unassembled WGS sequence"/>
</dbReference>
<dbReference type="AlphaFoldDB" id="A0A951UDK3"/>
<organism evidence="1 2">
    <name type="scientific">Symplocastrum torsivum CPER-KK1</name>
    <dbReference type="NCBI Taxonomy" id="450513"/>
    <lineage>
        <taxon>Bacteria</taxon>
        <taxon>Bacillati</taxon>
        <taxon>Cyanobacteriota</taxon>
        <taxon>Cyanophyceae</taxon>
        <taxon>Oscillatoriophycideae</taxon>
        <taxon>Oscillatoriales</taxon>
        <taxon>Microcoleaceae</taxon>
        <taxon>Symplocastrum</taxon>
    </lineage>
</organism>
<dbReference type="EMBL" id="JAHHIF010000087">
    <property type="protein sequence ID" value="MBW4549209.1"/>
    <property type="molecule type" value="Genomic_DNA"/>
</dbReference>
<proteinExistence type="predicted"/>
<reference evidence="1" key="1">
    <citation type="submission" date="2021-05" db="EMBL/GenBank/DDBJ databases">
        <authorList>
            <person name="Pietrasiak N."/>
            <person name="Ward R."/>
            <person name="Stajich J.E."/>
            <person name="Kurbessoian T."/>
        </authorList>
    </citation>
    <scope>NUCLEOTIDE SEQUENCE</scope>
    <source>
        <strain evidence="1">CPER-KK1</strain>
    </source>
</reference>
<reference evidence="1" key="2">
    <citation type="journal article" date="2022" name="Microbiol. Resour. Announc.">
        <title>Metagenome Sequencing to Explore Phylogenomics of Terrestrial Cyanobacteria.</title>
        <authorList>
            <person name="Ward R.D."/>
            <person name="Stajich J.E."/>
            <person name="Johansen J.R."/>
            <person name="Huntemann M."/>
            <person name="Clum A."/>
            <person name="Foster B."/>
            <person name="Foster B."/>
            <person name="Roux S."/>
            <person name="Palaniappan K."/>
            <person name="Varghese N."/>
            <person name="Mukherjee S."/>
            <person name="Reddy T.B.K."/>
            <person name="Daum C."/>
            <person name="Copeland A."/>
            <person name="Chen I.A."/>
            <person name="Ivanova N.N."/>
            <person name="Kyrpides N.C."/>
            <person name="Shapiro N."/>
            <person name="Eloe-Fadrosh E.A."/>
            <person name="Pietrasiak N."/>
        </authorList>
    </citation>
    <scope>NUCLEOTIDE SEQUENCE</scope>
    <source>
        <strain evidence="1">CPER-KK1</strain>
    </source>
</reference>
<gene>
    <name evidence="1" type="ORF">KME25_33110</name>
</gene>
<name>A0A951UDK3_9CYAN</name>
<sequence length="73" mass="8094">MKPLKIGVKPTRYFQNLHNPSDVMASTLLTNILVVYIPYTTGLASKAEDVLKIVFNNYTLDAIAFSTNSTCRA</sequence>
<accession>A0A951UDK3</accession>
<evidence type="ECO:0000313" key="1">
    <source>
        <dbReference type="EMBL" id="MBW4549209.1"/>
    </source>
</evidence>